<keyword evidence="3" id="KW-1185">Reference proteome</keyword>
<name>A0A2Z6LUM3_TRISU</name>
<evidence type="ECO:0000313" key="3">
    <source>
        <dbReference type="Proteomes" id="UP000242715"/>
    </source>
</evidence>
<proteinExistence type="predicted"/>
<accession>A0A2Z6LUM3</accession>
<feature type="compositionally biased region" description="Basic and acidic residues" evidence="1">
    <location>
        <begin position="8"/>
        <end position="20"/>
    </location>
</feature>
<organism evidence="2 3">
    <name type="scientific">Trifolium subterraneum</name>
    <name type="common">Subterranean clover</name>
    <dbReference type="NCBI Taxonomy" id="3900"/>
    <lineage>
        <taxon>Eukaryota</taxon>
        <taxon>Viridiplantae</taxon>
        <taxon>Streptophyta</taxon>
        <taxon>Embryophyta</taxon>
        <taxon>Tracheophyta</taxon>
        <taxon>Spermatophyta</taxon>
        <taxon>Magnoliopsida</taxon>
        <taxon>eudicotyledons</taxon>
        <taxon>Gunneridae</taxon>
        <taxon>Pentapetalae</taxon>
        <taxon>rosids</taxon>
        <taxon>fabids</taxon>
        <taxon>Fabales</taxon>
        <taxon>Fabaceae</taxon>
        <taxon>Papilionoideae</taxon>
        <taxon>50 kb inversion clade</taxon>
        <taxon>NPAAA clade</taxon>
        <taxon>Hologalegina</taxon>
        <taxon>IRL clade</taxon>
        <taxon>Trifolieae</taxon>
        <taxon>Trifolium</taxon>
    </lineage>
</organism>
<sequence length="61" mass="6540">MNLPAIDNKNEESVRVDAHSRDPLSDATLKAFREDDVLLSKEVKSTGPVSGPVVEGASTVF</sequence>
<dbReference type="Proteomes" id="UP000242715">
    <property type="component" value="Unassembled WGS sequence"/>
</dbReference>
<dbReference type="AlphaFoldDB" id="A0A2Z6LUM3"/>
<dbReference type="EMBL" id="DF973232">
    <property type="protein sequence ID" value="GAU21578.1"/>
    <property type="molecule type" value="Genomic_DNA"/>
</dbReference>
<protein>
    <submittedName>
        <fullName evidence="2">Uncharacterized protein</fullName>
    </submittedName>
</protein>
<evidence type="ECO:0000313" key="2">
    <source>
        <dbReference type="EMBL" id="GAU21578.1"/>
    </source>
</evidence>
<evidence type="ECO:0000256" key="1">
    <source>
        <dbReference type="SAM" id="MobiDB-lite"/>
    </source>
</evidence>
<feature type="region of interest" description="Disordered" evidence="1">
    <location>
        <begin position="1"/>
        <end position="20"/>
    </location>
</feature>
<reference evidence="3" key="1">
    <citation type="journal article" date="2017" name="Front. Plant Sci.">
        <title>Climate Clever Clovers: New Paradigm to Reduce the Environmental Footprint of Ruminants by Breeding Low Methanogenic Forages Utilizing Haplotype Variation.</title>
        <authorList>
            <person name="Kaur P."/>
            <person name="Appels R."/>
            <person name="Bayer P.E."/>
            <person name="Keeble-Gagnere G."/>
            <person name="Wang J."/>
            <person name="Hirakawa H."/>
            <person name="Shirasawa K."/>
            <person name="Vercoe P."/>
            <person name="Stefanova K."/>
            <person name="Durmic Z."/>
            <person name="Nichols P."/>
            <person name="Revell C."/>
            <person name="Isobe S.N."/>
            <person name="Edwards D."/>
            <person name="Erskine W."/>
        </authorList>
    </citation>
    <scope>NUCLEOTIDE SEQUENCE [LARGE SCALE GENOMIC DNA]</scope>
    <source>
        <strain evidence="3">cv. Daliak</strain>
    </source>
</reference>
<gene>
    <name evidence="2" type="ORF">TSUD_35410</name>
</gene>